<evidence type="ECO:0000313" key="9">
    <source>
        <dbReference type="Proteomes" id="UP000271974"/>
    </source>
</evidence>
<dbReference type="InterPro" id="IPR026319">
    <property type="entry name" value="ZC2HC1A/B-like"/>
</dbReference>
<evidence type="ECO:0000256" key="6">
    <source>
        <dbReference type="SAM" id="MobiDB-lite"/>
    </source>
</evidence>
<feature type="domain" description="C2HC/C3H-type" evidence="7">
    <location>
        <begin position="388"/>
        <end position="417"/>
    </location>
</feature>
<name>A0A3S1H599_ELYCH</name>
<comment type="caution">
    <text evidence="8">The sequence shown here is derived from an EMBL/GenBank/DDBJ whole genome shotgun (WGS) entry which is preliminary data.</text>
</comment>
<dbReference type="GO" id="GO:0008270">
    <property type="term" value="F:zinc ion binding"/>
    <property type="evidence" value="ECO:0007669"/>
    <property type="project" value="UniProtKB-KW"/>
</dbReference>
<dbReference type="PROSITE" id="PS52027">
    <property type="entry name" value="ZF_C2HC_C3H"/>
    <property type="match status" value="8"/>
</dbReference>
<feature type="non-terminal residue" evidence="8">
    <location>
        <position position="1"/>
    </location>
</feature>
<feature type="domain" description="C2HC/C3H-type" evidence="7">
    <location>
        <begin position="189"/>
        <end position="218"/>
    </location>
</feature>
<gene>
    <name evidence="8" type="ORF">EGW08_019742</name>
</gene>
<dbReference type="Proteomes" id="UP000271974">
    <property type="component" value="Unassembled WGS sequence"/>
</dbReference>
<evidence type="ECO:0000256" key="2">
    <source>
        <dbReference type="ARBA" id="ARBA00022737"/>
    </source>
</evidence>
<sequence>SRPTVICYICGREFGSKSISIHEPQCLKKWKSENSRLPHGQRRPPPVKPQILPSIGGSNKADNERFNEMAWQAAQANLAECDNCGRTFQPDRLQIHQRSCKPGKPLKPLRQNTNANSDKINNSNNNSRPGTATLSSPTILKLDSSINNSSQQSGQNYRPKRNGLNREKTFTAPEQKGAPKVKRGPPGSNFVFCYICGRQFTTASVGIHEPQCLQKWKIENSKLPKEHRRPLPKKPEVIQSDGKYDVEAANKAAWQASQANLVPCPNCARTFNPDRLAVHLRACRPKTGGAANTNSNNSSKGSESTKKGSMDSAQQGPRTVVCYICGREFGTKSISIHEPQCLEKWNVQNNQLPKEQRRPPPKKPEAIGTASLNREQMNEAAYQSAKSQLIPCPNCGRTFAPDRLTVHQRACKPKAGTSKAATVESPPAKSPPVMRRPPTVVCYICGREFGSKSISIHEPQCLQKWHIENDKLPKQMRRPEPRKPEVHAIGGSKTGAYDLEAANAAAYQSAQDNLCPCPICGRTFLPDRLIVHQRSCRPKPTRE</sequence>
<feature type="domain" description="C2HC/C3H-type" evidence="7">
    <location>
        <begin position="438"/>
        <end position="467"/>
    </location>
</feature>
<feature type="domain" description="C2HC/C3H-type" evidence="7">
    <location>
        <begin position="260"/>
        <end position="289"/>
    </location>
</feature>
<keyword evidence="4" id="KW-0862">Zinc</keyword>
<proteinExistence type="predicted"/>
<dbReference type="OrthoDB" id="265955at2759"/>
<dbReference type="Gene3D" id="3.30.160.60">
    <property type="entry name" value="Classic Zinc Finger"/>
    <property type="match status" value="8"/>
</dbReference>
<evidence type="ECO:0000313" key="8">
    <source>
        <dbReference type="EMBL" id="RUS72488.1"/>
    </source>
</evidence>
<feature type="compositionally biased region" description="Low complexity" evidence="6">
    <location>
        <begin position="286"/>
        <end position="302"/>
    </location>
</feature>
<feature type="region of interest" description="Disordered" evidence="6">
    <location>
        <begin position="286"/>
        <end position="313"/>
    </location>
</feature>
<dbReference type="AlphaFoldDB" id="A0A3S1H599"/>
<dbReference type="STRING" id="188477.A0A3S1H599"/>
<evidence type="ECO:0000256" key="1">
    <source>
        <dbReference type="ARBA" id="ARBA00022723"/>
    </source>
</evidence>
<feature type="domain" description="C2HC/C3H-type" evidence="7">
    <location>
        <begin position="3"/>
        <end position="32"/>
    </location>
</feature>
<organism evidence="8 9">
    <name type="scientific">Elysia chlorotica</name>
    <name type="common">Eastern emerald elysia</name>
    <name type="synonym">Sea slug</name>
    <dbReference type="NCBI Taxonomy" id="188477"/>
    <lineage>
        <taxon>Eukaryota</taxon>
        <taxon>Metazoa</taxon>
        <taxon>Spiralia</taxon>
        <taxon>Lophotrochozoa</taxon>
        <taxon>Mollusca</taxon>
        <taxon>Gastropoda</taxon>
        <taxon>Heterobranchia</taxon>
        <taxon>Euthyneura</taxon>
        <taxon>Panpulmonata</taxon>
        <taxon>Sacoglossa</taxon>
        <taxon>Placobranchoidea</taxon>
        <taxon>Plakobranchidae</taxon>
        <taxon>Elysia</taxon>
    </lineage>
</organism>
<dbReference type="InterPro" id="IPR049899">
    <property type="entry name" value="Znf_C2HC_C3H"/>
</dbReference>
<keyword evidence="9" id="KW-1185">Reference proteome</keyword>
<feature type="region of interest" description="Disordered" evidence="6">
    <location>
        <begin position="98"/>
        <end position="183"/>
    </location>
</feature>
<protein>
    <recommendedName>
        <fullName evidence="7">C2HC/C3H-type domain-containing protein</fullName>
    </recommendedName>
</protein>
<reference evidence="8 9" key="1">
    <citation type="submission" date="2019-01" db="EMBL/GenBank/DDBJ databases">
        <title>A draft genome assembly of the solar-powered sea slug Elysia chlorotica.</title>
        <authorList>
            <person name="Cai H."/>
            <person name="Li Q."/>
            <person name="Fang X."/>
            <person name="Li J."/>
            <person name="Curtis N.E."/>
            <person name="Altenburger A."/>
            <person name="Shibata T."/>
            <person name="Feng M."/>
            <person name="Maeda T."/>
            <person name="Schwartz J.A."/>
            <person name="Shigenobu S."/>
            <person name="Lundholm N."/>
            <person name="Nishiyama T."/>
            <person name="Yang H."/>
            <person name="Hasebe M."/>
            <person name="Li S."/>
            <person name="Pierce S.K."/>
            <person name="Wang J."/>
        </authorList>
    </citation>
    <scope>NUCLEOTIDE SEQUENCE [LARGE SCALE GENOMIC DNA]</scope>
    <source>
        <strain evidence="8">EC2010</strain>
        <tissue evidence="8">Whole organism of an adult</tissue>
    </source>
</reference>
<feature type="compositionally biased region" description="Low complexity" evidence="6">
    <location>
        <begin position="144"/>
        <end position="156"/>
    </location>
</feature>
<evidence type="ECO:0000256" key="5">
    <source>
        <dbReference type="PROSITE-ProRule" id="PRU01371"/>
    </source>
</evidence>
<dbReference type="Pfam" id="PF13913">
    <property type="entry name" value="zf-C2HC_2"/>
    <property type="match status" value="8"/>
</dbReference>
<evidence type="ECO:0000256" key="4">
    <source>
        <dbReference type="ARBA" id="ARBA00022833"/>
    </source>
</evidence>
<keyword evidence="2" id="KW-0677">Repeat</keyword>
<keyword evidence="3 5" id="KW-0863">Zinc-finger</keyword>
<dbReference type="PANTHER" id="PTHR13555:SF66">
    <property type="entry name" value="ZINC FINGER PROTEIN 474"/>
    <property type="match status" value="1"/>
</dbReference>
<feature type="compositionally biased region" description="Polar residues" evidence="6">
    <location>
        <begin position="128"/>
        <end position="138"/>
    </location>
</feature>
<feature type="domain" description="C2HC/C3H-type" evidence="7">
    <location>
        <begin position="513"/>
        <end position="542"/>
    </location>
</feature>
<evidence type="ECO:0000256" key="3">
    <source>
        <dbReference type="ARBA" id="ARBA00022771"/>
    </source>
</evidence>
<keyword evidence="1" id="KW-0479">Metal-binding</keyword>
<dbReference type="PANTHER" id="PTHR13555">
    <property type="entry name" value="C2H2 ZINC FINGER CGI-62-RELATED"/>
    <property type="match status" value="1"/>
</dbReference>
<feature type="compositionally biased region" description="Low complexity" evidence="6">
    <location>
        <begin position="112"/>
        <end position="127"/>
    </location>
</feature>
<accession>A0A3S1H599</accession>
<evidence type="ECO:0000259" key="7">
    <source>
        <dbReference type="PROSITE" id="PS52027"/>
    </source>
</evidence>
<feature type="domain" description="C2HC/C3H-type" evidence="7">
    <location>
        <begin position="318"/>
        <end position="347"/>
    </location>
</feature>
<feature type="region of interest" description="Disordered" evidence="6">
    <location>
        <begin position="35"/>
        <end position="62"/>
    </location>
</feature>
<dbReference type="EMBL" id="RQTK01001061">
    <property type="protein sequence ID" value="RUS72488.1"/>
    <property type="molecule type" value="Genomic_DNA"/>
</dbReference>
<feature type="domain" description="C2HC/C3H-type" evidence="7">
    <location>
        <begin position="77"/>
        <end position="106"/>
    </location>
</feature>